<evidence type="ECO:0000313" key="2">
    <source>
        <dbReference type="EMBL" id="USR39981.1"/>
    </source>
</evidence>
<dbReference type="EMBL" id="CP099397">
    <property type="protein sequence ID" value="USR39981.1"/>
    <property type="molecule type" value="Genomic_DNA"/>
</dbReference>
<dbReference type="PROSITE" id="PS50994">
    <property type="entry name" value="INTEGRASE"/>
    <property type="match status" value="1"/>
</dbReference>
<gene>
    <name evidence="2" type="ORF">L1F06_000665</name>
</gene>
<dbReference type="InterPro" id="IPR012337">
    <property type="entry name" value="RNaseH-like_sf"/>
</dbReference>
<feature type="domain" description="Integrase catalytic" evidence="1">
    <location>
        <begin position="150"/>
        <end position="352"/>
    </location>
</feature>
<dbReference type="SUPFAM" id="SSF53098">
    <property type="entry name" value="Ribonuclease H-like"/>
    <property type="match status" value="1"/>
</dbReference>
<dbReference type="Gene3D" id="3.30.420.10">
    <property type="entry name" value="Ribonuclease H-like superfamily/Ribonuclease H"/>
    <property type="match status" value="1"/>
</dbReference>
<evidence type="ECO:0000313" key="3">
    <source>
        <dbReference type="Proteomes" id="UP001054897"/>
    </source>
</evidence>
<dbReference type="InterPro" id="IPR036397">
    <property type="entry name" value="RNaseH_sf"/>
</dbReference>
<dbReference type="PANTHER" id="PTHR35004:SF7">
    <property type="entry name" value="INTEGRASE PROTEIN"/>
    <property type="match status" value="1"/>
</dbReference>
<reference evidence="2" key="1">
    <citation type="submission" date="2022-06" db="EMBL/GenBank/DDBJ databases">
        <title>Complete genome of Pseudomonas hydrolytica DSWY01T.</title>
        <authorList>
            <person name="Jung J."/>
            <person name="Jeon C.O."/>
        </authorList>
    </citation>
    <scope>NUCLEOTIDE SEQUENCE</scope>
    <source>
        <strain evidence="2">DSWY01</strain>
    </source>
</reference>
<accession>A0ABY5A9S8</accession>
<proteinExistence type="predicted"/>
<dbReference type="Proteomes" id="UP001054897">
    <property type="component" value="Chromosome"/>
</dbReference>
<sequence>MSAVITQRLVDLDRSLQRAARGQRTALCRAAAQELGLSLATLYRKLEEVTVAAAPRKRRADAGQSALTREEALTISATLIESARRNEKRLYSLGDAVEALRASGMIRAEAVDKVSGEIRPMSLSAISRALYAYKLHPDQLLAPAPVTELQSLHPNHIWQVDASLCVLYYLKPTAEKNANGLRVMEADQFYKNKPKNLARIAADRVWSYEITDHASGWIYLQYVMGAESGENLNSVLINAMQERGGADVMHGRPFGLMMDPGSANTAGMTKNLCRSLGIQMIVHAPGAARVTGQVENARNIIERKFEAGLRFQPVADLDELNALAAKWRMHFNATAKHSRHGKSRTDVWLTIRQEQLIKVPSVEVCRQLAVAEPESRKVNTKMRVSFQGREFDVSVVPDVMVGDKIMVTRNPWNDQAAQVVTVDAHGHEVYYLVPAIERNELGFDVTAPVIGEAFKRMADTPAQVARKEAAKLAMGAETEEDVAAARKAKAIPFGGQLQPYKHIDDAQLPTFMPRRGTEHELAAPTVVAPPLSIFAAAKRLQARFRNDVRRQAGGADQGGLVEGSGQHVVYGQRVQHRAVLLGAGAGELAAQGFDGRLVHHLFQRLVDQLEAVLEVVAQVLVERVELHHLAALHHLAHVGALLAELVGQLALADQHDAEQLLEAVLQLEEALEVLEGRYRDGVRLLDHQDVAVAHAVRLAQHVVHGAVPGIQAARHLAARAYGGQDGLADVHGLEGLALEVVILHADDVGLDDDHRLVFSAQAFVQILADGGLARAGLAQDRQEYAVARDLVEAFAHIADIRRDEQISAGARVCERVAEHAEVLACLLCQFGCA</sequence>
<evidence type="ECO:0000259" key="1">
    <source>
        <dbReference type="PROSITE" id="PS50994"/>
    </source>
</evidence>
<protein>
    <recommendedName>
        <fullName evidence="1">Integrase catalytic domain-containing protein</fullName>
    </recommendedName>
</protein>
<keyword evidence="3" id="KW-1185">Reference proteome</keyword>
<name>A0ABY5A9S8_9GAMM</name>
<dbReference type="PANTHER" id="PTHR35004">
    <property type="entry name" value="TRANSPOSASE RV3428C-RELATED"/>
    <property type="match status" value="1"/>
</dbReference>
<dbReference type="InterPro" id="IPR001584">
    <property type="entry name" value="Integrase_cat-core"/>
</dbReference>
<organism evidence="2 3">
    <name type="scientific">Ectopseudomonas hydrolytica</name>
    <dbReference type="NCBI Taxonomy" id="2493633"/>
    <lineage>
        <taxon>Bacteria</taxon>
        <taxon>Pseudomonadati</taxon>
        <taxon>Pseudomonadota</taxon>
        <taxon>Gammaproteobacteria</taxon>
        <taxon>Pseudomonadales</taxon>
        <taxon>Pseudomonadaceae</taxon>
        <taxon>Ectopseudomonas</taxon>
    </lineage>
</organism>